<dbReference type="GO" id="GO:0004660">
    <property type="term" value="F:protein farnesyltransferase activity"/>
    <property type="evidence" value="ECO:0007669"/>
    <property type="project" value="UniProtKB-EC"/>
</dbReference>
<evidence type="ECO:0000256" key="4">
    <source>
        <dbReference type="ARBA" id="ARBA00012702"/>
    </source>
</evidence>
<dbReference type="PANTHER" id="PTHR11129">
    <property type="entry name" value="PROTEIN FARNESYLTRANSFERASE ALPHA SUBUNIT/RAB GERANYLGERANYL TRANSFERASE ALPHA SUBUNIT"/>
    <property type="match status" value="1"/>
</dbReference>
<dbReference type="InterPro" id="IPR002088">
    <property type="entry name" value="Prenyl_trans_a"/>
</dbReference>
<evidence type="ECO:0000256" key="10">
    <source>
        <dbReference type="ARBA" id="ARBA00041392"/>
    </source>
</evidence>
<protein>
    <recommendedName>
        <fullName evidence="9">Protein farnesyltransferase/geranylgeranyltransferase type-1 subunit alpha</fullName>
        <ecNumber evidence="4">2.5.1.58</ecNumber>
        <ecNumber evidence="3">2.5.1.59</ecNumber>
    </recommendedName>
    <alternativeName>
        <fullName evidence="12">CAAX farnesyltransferase subunit alpha</fullName>
    </alternativeName>
    <alternativeName>
        <fullName evidence="11">FTase-alpha</fullName>
    </alternativeName>
    <alternativeName>
        <fullName evidence="10">Ras proteins prenyltransferase subunit alpha</fullName>
    </alternativeName>
    <alternativeName>
        <fullName evidence="13">Type I protein geranyl-geranyltransferase subunit alpha</fullName>
    </alternativeName>
</protein>
<evidence type="ECO:0000256" key="9">
    <source>
        <dbReference type="ARBA" id="ARBA00040965"/>
    </source>
</evidence>
<dbReference type="Pfam" id="PF01239">
    <property type="entry name" value="PPTA"/>
    <property type="match status" value="1"/>
</dbReference>
<dbReference type="GO" id="GO:0005953">
    <property type="term" value="C:CAAX-protein geranylgeranyltransferase complex"/>
    <property type="evidence" value="ECO:0007669"/>
    <property type="project" value="TreeGrafter"/>
</dbReference>
<evidence type="ECO:0000256" key="3">
    <source>
        <dbReference type="ARBA" id="ARBA00012700"/>
    </source>
</evidence>
<dbReference type="SUPFAM" id="SSF48439">
    <property type="entry name" value="Protein prenylyltransferase"/>
    <property type="match status" value="1"/>
</dbReference>
<dbReference type="AlphaFoldDB" id="H8ZBG0"/>
<gene>
    <name evidence="14" type="ORF">NERG_00909</name>
</gene>
<evidence type="ECO:0000256" key="7">
    <source>
        <dbReference type="ARBA" id="ARBA00022737"/>
    </source>
</evidence>
<dbReference type="EMBL" id="JH604634">
    <property type="protein sequence ID" value="EHY66213.1"/>
    <property type="molecule type" value="Genomic_DNA"/>
</dbReference>
<dbReference type="PANTHER" id="PTHR11129:SF1">
    <property type="entry name" value="PROTEIN FARNESYLTRANSFERASE_GERANYLGERANYLTRANSFERASE TYPE-1 SUBUNIT ALPHA"/>
    <property type="match status" value="1"/>
</dbReference>
<organism evidence="14">
    <name type="scientific">Nematocida ausubeli (strain ATCC PRA-371 / ERTm2)</name>
    <name type="common">Nematode killer fungus</name>
    <dbReference type="NCBI Taxonomy" id="1913371"/>
    <lineage>
        <taxon>Eukaryota</taxon>
        <taxon>Fungi</taxon>
        <taxon>Fungi incertae sedis</taxon>
        <taxon>Microsporidia</taxon>
        <taxon>Nematocida</taxon>
    </lineage>
</organism>
<keyword evidence="6" id="KW-0808">Transferase</keyword>
<dbReference type="STRING" id="944018.H8ZBG0"/>
<keyword evidence="7" id="KW-0677">Repeat</keyword>
<evidence type="ECO:0000256" key="8">
    <source>
        <dbReference type="ARBA" id="ARBA00022842"/>
    </source>
</evidence>
<comment type="cofactor">
    <cofactor evidence="1">
        <name>Mg(2+)</name>
        <dbReference type="ChEBI" id="CHEBI:18420"/>
    </cofactor>
</comment>
<evidence type="ECO:0000256" key="1">
    <source>
        <dbReference type="ARBA" id="ARBA00001946"/>
    </source>
</evidence>
<evidence type="ECO:0000256" key="2">
    <source>
        <dbReference type="ARBA" id="ARBA00006734"/>
    </source>
</evidence>
<dbReference type="HOGENOM" id="CLU_1215078_0_0_1"/>
<evidence type="ECO:0000313" key="14">
    <source>
        <dbReference type="EMBL" id="EHY66213.1"/>
    </source>
</evidence>
<dbReference type="GO" id="GO:0004662">
    <property type="term" value="F:CAAX-protein geranylgeranyltransferase activity"/>
    <property type="evidence" value="ECO:0007669"/>
    <property type="project" value="UniProtKB-EC"/>
</dbReference>
<evidence type="ECO:0000256" key="13">
    <source>
        <dbReference type="ARBA" id="ARBA00043219"/>
    </source>
</evidence>
<dbReference type="GO" id="GO:0005965">
    <property type="term" value="C:protein farnesyltransferase complex"/>
    <property type="evidence" value="ECO:0007669"/>
    <property type="project" value="TreeGrafter"/>
</dbReference>
<evidence type="ECO:0000256" key="6">
    <source>
        <dbReference type="ARBA" id="ARBA00022679"/>
    </source>
</evidence>
<evidence type="ECO:0000256" key="11">
    <source>
        <dbReference type="ARBA" id="ARBA00042436"/>
    </source>
</evidence>
<reference evidence="14" key="1">
    <citation type="submission" date="2011-03" db="EMBL/GenBank/DDBJ databases">
        <title>The Genome Sequence of Nematocida sp1 strain ERTm2.</title>
        <authorList>
            <consortium name="The Broad Institute Genome Sequencing Platform"/>
            <consortium name="The Broad Institute Genome Sequencing Center for Infectious Disease"/>
            <person name="Cuomo C."/>
            <person name="Troemel E."/>
            <person name="Young S.K."/>
            <person name="Zeng Q."/>
            <person name="Gargeya S."/>
            <person name="Fitzgerald M."/>
            <person name="Haas B."/>
            <person name="Abouelleil A."/>
            <person name="Alvarado L."/>
            <person name="Arachchi H.M."/>
            <person name="Berlin A."/>
            <person name="Brown A."/>
            <person name="Chapman S.B."/>
            <person name="Chen Z."/>
            <person name="Dunbar C."/>
            <person name="Freedman E."/>
            <person name="Gearin G."/>
            <person name="Gellesch M."/>
            <person name="Goldberg J."/>
            <person name="Griggs A."/>
            <person name="Gujja S."/>
            <person name="Heilman E.R."/>
            <person name="Heiman D."/>
            <person name="Howarth C."/>
            <person name="Larson L."/>
            <person name="Lui A."/>
            <person name="MacDonald P.J.P."/>
            <person name="Mehta T."/>
            <person name="Montmayeur A."/>
            <person name="Murphy C."/>
            <person name="Neiman D."/>
            <person name="Pearson M."/>
            <person name="Priest M."/>
            <person name="Roberts A."/>
            <person name="Saif S."/>
            <person name="Shea T."/>
            <person name="Shenoy N."/>
            <person name="Sisk P."/>
            <person name="Stolte C."/>
            <person name="Sykes S."/>
            <person name="White J."/>
            <person name="Yandava C."/>
            <person name="Wortman J."/>
            <person name="Nusbaum C."/>
            <person name="Birren B."/>
        </authorList>
    </citation>
    <scope>NUCLEOTIDE SEQUENCE</scope>
    <source>
        <strain evidence="14">ERTm2</strain>
    </source>
</reference>
<dbReference type="Gene3D" id="1.25.40.120">
    <property type="entry name" value="Protein prenylyltransferase"/>
    <property type="match status" value="1"/>
</dbReference>
<comment type="similarity">
    <text evidence="2">Belongs to the protein prenyltransferase subunit alpha family.</text>
</comment>
<name>H8ZBG0_NEMA1</name>
<sequence length="242" mass="29198">MRIKNKKNIHRNITMHKEDPLSVKYPDEYIHLLKQHTVNMQEENYSTQALDIITSIIYYCPTNYTVWVDRRKVLGKIPRDTYNYNKELTWIKKRAHENQKNYQVWHHFKHVLTEMNHEISEDLDILEIVRKDPKNIHFWGVFLACTKNVESALEYTKYFIEEDVRNNSAYSIRYTLISPILKQDPARFQKEKEFLLSLPVLKYNLAYWNYLAGLNRMFPESDLLVRCEGILESKEVPKYYED</sequence>
<evidence type="ECO:0000256" key="12">
    <source>
        <dbReference type="ARBA" id="ARBA00043086"/>
    </source>
</evidence>
<dbReference type="Proteomes" id="UP000005622">
    <property type="component" value="Unassembled WGS sequence"/>
</dbReference>
<proteinExistence type="inferred from homology"/>
<accession>H8ZBG0</accession>
<dbReference type="EC" id="2.5.1.59" evidence="3"/>
<dbReference type="EC" id="2.5.1.58" evidence="4"/>
<evidence type="ECO:0000256" key="5">
    <source>
        <dbReference type="ARBA" id="ARBA00022602"/>
    </source>
</evidence>
<dbReference type="PROSITE" id="PS51147">
    <property type="entry name" value="PFTA"/>
    <property type="match status" value="1"/>
</dbReference>
<keyword evidence="5" id="KW-0637">Prenyltransferase</keyword>
<keyword evidence="8" id="KW-0460">Magnesium</keyword>